<keyword evidence="6" id="KW-0131">Cell cycle</keyword>
<feature type="compositionally biased region" description="Basic residues" evidence="7">
    <location>
        <begin position="1605"/>
        <end position="1615"/>
    </location>
</feature>
<keyword evidence="10" id="KW-1185">Reference proteome</keyword>
<keyword evidence="5" id="KW-0539">Nucleus</keyword>
<dbReference type="InterPro" id="IPR022031">
    <property type="entry name" value="Rif1_N"/>
</dbReference>
<evidence type="ECO:0000256" key="3">
    <source>
        <dbReference type="ARBA" id="ARBA00022454"/>
    </source>
</evidence>
<evidence type="ECO:0000256" key="5">
    <source>
        <dbReference type="ARBA" id="ARBA00023242"/>
    </source>
</evidence>
<accession>A0AAN8IXY7</accession>
<feature type="compositionally biased region" description="Basic and acidic residues" evidence="7">
    <location>
        <begin position="1628"/>
        <end position="1674"/>
    </location>
</feature>
<feature type="region of interest" description="Disordered" evidence="7">
    <location>
        <begin position="2044"/>
        <end position="2077"/>
    </location>
</feature>
<feature type="compositionally biased region" description="Basic residues" evidence="7">
    <location>
        <begin position="1889"/>
        <end position="1899"/>
    </location>
</feature>
<dbReference type="PANTHER" id="PTHR22928:SF3">
    <property type="entry name" value="TELOMERE-ASSOCIATED PROTEIN RIF1"/>
    <property type="match status" value="1"/>
</dbReference>
<feature type="region of interest" description="Disordered" evidence="7">
    <location>
        <begin position="1227"/>
        <end position="1293"/>
    </location>
</feature>
<feature type="compositionally biased region" description="Polar residues" evidence="7">
    <location>
        <begin position="1529"/>
        <end position="1546"/>
    </location>
</feature>
<dbReference type="SUPFAM" id="SSF48371">
    <property type="entry name" value="ARM repeat"/>
    <property type="match status" value="1"/>
</dbReference>
<feature type="region of interest" description="Disordered" evidence="7">
    <location>
        <begin position="1888"/>
        <end position="1951"/>
    </location>
</feature>
<feature type="compositionally biased region" description="Basic residues" evidence="7">
    <location>
        <begin position="1845"/>
        <end position="1854"/>
    </location>
</feature>
<evidence type="ECO:0000256" key="2">
    <source>
        <dbReference type="ARBA" id="ARBA00004574"/>
    </source>
</evidence>
<feature type="compositionally biased region" description="Low complexity" evidence="7">
    <location>
        <begin position="1106"/>
        <end position="1124"/>
    </location>
</feature>
<feature type="region of interest" description="Disordered" evidence="7">
    <location>
        <begin position="1446"/>
        <end position="1796"/>
    </location>
</feature>
<dbReference type="Proteomes" id="UP001347796">
    <property type="component" value="Unassembled WGS sequence"/>
</dbReference>
<feature type="compositionally biased region" description="Low complexity" evidence="7">
    <location>
        <begin position="1556"/>
        <end position="1567"/>
    </location>
</feature>
<evidence type="ECO:0000256" key="7">
    <source>
        <dbReference type="SAM" id="MobiDB-lite"/>
    </source>
</evidence>
<dbReference type="Gene3D" id="1.25.10.10">
    <property type="entry name" value="Leucine-rich Repeat Variant"/>
    <property type="match status" value="1"/>
</dbReference>
<keyword evidence="4" id="KW-0779">Telomere</keyword>
<feature type="region of interest" description="Disordered" evidence="7">
    <location>
        <begin position="1311"/>
        <end position="1377"/>
    </location>
</feature>
<feature type="region of interest" description="Disordered" evidence="7">
    <location>
        <begin position="2217"/>
        <end position="2243"/>
    </location>
</feature>
<feature type="compositionally biased region" description="Basic and acidic residues" evidence="7">
    <location>
        <begin position="2044"/>
        <end position="2055"/>
    </location>
</feature>
<comment type="caution">
    <text evidence="9">The sequence shown here is derived from an EMBL/GenBank/DDBJ whole genome shotgun (WGS) entry which is preliminary data.</text>
</comment>
<feature type="compositionally biased region" description="Polar residues" evidence="7">
    <location>
        <begin position="1779"/>
        <end position="1788"/>
    </location>
</feature>
<proteinExistence type="predicted"/>
<feature type="region of interest" description="Disordered" evidence="7">
    <location>
        <begin position="1104"/>
        <end position="1189"/>
    </location>
</feature>
<dbReference type="GO" id="GO:0005634">
    <property type="term" value="C:nucleus"/>
    <property type="evidence" value="ECO:0007669"/>
    <property type="project" value="UniProtKB-SubCell"/>
</dbReference>
<feature type="compositionally biased region" description="Low complexity" evidence="7">
    <location>
        <begin position="1176"/>
        <end position="1188"/>
    </location>
</feature>
<protein>
    <recommendedName>
        <fullName evidence="8">Telomere-associated protein Rif1 N-terminal domain-containing protein</fullName>
    </recommendedName>
</protein>
<dbReference type="PANTHER" id="PTHR22928">
    <property type="entry name" value="TELOMERE-ASSOCIATED PROTEIN RIF1"/>
    <property type="match status" value="1"/>
</dbReference>
<feature type="compositionally biased region" description="Polar residues" evidence="7">
    <location>
        <begin position="1446"/>
        <end position="1461"/>
    </location>
</feature>
<reference evidence="9 10" key="1">
    <citation type="submission" date="2024-01" db="EMBL/GenBank/DDBJ databases">
        <title>The genome of the rayed Mediterranean limpet Patella caerulea (Linnaeus, 1758).</title>
        <authorList>
            <person name="Anh-Thu Weber A."/>
            <person name="Halstead-Nussloch G."/>
        </authorList>
    </citation>
    <scope>NUCLEOTIDE SEQUENCE [LARGE SCALE GENOMIC DNA]</scope>
    <source>
        <strain evidence="9">AATW-2023a</strain>
        <tissue evidence="9">Whole specimen</tissue>
    </source>
</reference>
<evidence type="ECO:0000256" key="4">
    <source>
        <dbReference type="ARBA" id="ARBA00022895"/>
    </source>
</evidence>
<feature type="compositionally biased region" description="Basic and acidic residues" evidence="7">
    <location>
        <begin position="1909"/>
        <end position="1926"/>
    </location>
</feature>
<dbReference type="InterPro" id="IPR016024">
    <property type="entry name" value="ARM-type_fold"/>
</dbReference>
<feature type="compositionally biased region" description="Polar residues" evidence="7">
    <location>
        <begin position="1161"/>
        <end position="1175"/>
    </location>
</feature>
<evidence type="ECO:0000256" key="6">
    <source>
        <dbReference type="ARBA" id="ARBA00023306"/>
    </source>
</evidence>
<feature type="compositionally biased region" description="Polar residues" evidence="7">
    <location>
        <begin position="1323"/>
        <end position="1338"/>
    </location>
</feature>
<dbReference type="EMBL" id="JAZGQO010000021">
    <property type="protein sequence ID" value="KAK6165949.1"/>
    <property type="molecule type" value="Genomic_DNA"/>
</dbReference>
<dbReference type="InterPro" id="IPR011989">
    <property type="entry name" value="ARM-like"/>
</dbReference>
<keyword evidence="3" id="KW-0158">Chromosome</keyword>
<feature type="compositionally biased region" description="Polar residues" evidence="7">
    <location>
        <begin position="1814"/>
        <end position="1844"/>
    </location>
</feature>
<organism evidence="9 10">
    <name type="scientific">Patella caerulea</name>
    <name type="common">Rayed Mediterranean limpet</name>
    <dbReference type="NCBI Taxonomy" id="87958"/>
    <lineage>
        <taxon>Eukaryota</taxon>
        <taxon>Metazoa</taxon>
        <taxon>Spiralia</taxon>
        <taxon>Lophotrochozoa</taxon>
        <taxon>Mollusca</taxon>
        <taxon>Gastropoda</taxon>
        <taxon>Patellogastropoda</taxon>
        <taxon>Patelloidea</taxon>
        <taxon>Patellidae</taxon>
        <taxon>Patella</taxon>
    </lineage>
</organism>
<feature type="compositionally biased region" description="Polar residues" evidence="7">
    <location>
        <begin position="1855"/>
        <end position="1864"/>
    </location>
</feature>
<feature type="compositionally biased region" description="Basic and acidic residues" evidence="7">
    <location>
        <begin position="1734"/>
        <end position="1747"/>
    </location>
</feature>
<dbReference type="CDD" id="cd14267">
    <property type="entry name" value="Rif1_CTD_C-II_like"/>
    <property type="match status" value="1"/>
</dbReference>
<dbReference type="Pfam" id="PF12231">
    <property type="entry name" value="Rif1_N"/>
    <property type="match status" value="1"/>
</dbReference>
<feature type="compositionally biased region" description="Polar residues" evidence="7">
    <location>
        <begin position="1932"/>
        <end position="1951"/>
    </location>
</feature>
<evidence type="ECO:0000313" key="9">
    <source>
        <dbReference type="EMBL" id="KAK6165949.1"/>
    </source>
</evidence>
<feature type="region of interest" description="Disordered" evidence="7">
    <location>
        <begin position="1814"/>
        <end position="1864"/>
    </location>
</feature>
<dbReference type="GO" id="GO:0140445">
    <property type="term" value="C:chromosome, telomeric repeat region"/>
    <property type="evidence" value="ECO:0007669"/>
    <property type="project" value="TreeGrafter"/>
</dbReference>
<feature type="compositionally biased region" description="Low complexity" evidence="7">
    <location>
        <begin position="1236"/>
        <end position="1270"/>
    </location>
</feature>
<gene>
    <name evidence="9" type="ORF">SNE40_022753</name>
</gene>
<feature type="domain" description="Telomere-associated protein Rif1 N-terminal" evidence="8">
    <location>
        <begin position="25"/>
        <end position="357"/>
    </location>
</feature>
<evidence type="ECO:0000259" key="8">
    <source>
        <dbReference type="Pfam" id="PF12231"/>
    </source>
</evidence>
<sequence>MVVTGNDVKLPALLKTLESATIGIEEKVEAYQIFSDQLQEDELSFFDLDITYYIEPIVSVLHQDILHHSELVQQGALQVLGFCLHDLELVRLLPVESQKKLVGSLCKCLKNAEDKSTCTRGLWVLSKQNIQPDLIAEELDNIMSSITHCLTKWKGQAQTVEYEAVNAIARLNALVNKEMREKTKWEKICLGLLIHPAAKVREKALITLEKGCETAVNKNTVKEIIPEVKSKIIAELKRMFVGNELFVLRAWSFLVKYFGEELHHGGFINILLPIAETGFKRVEPEYKMATFRAWKILIDNFATNPNIITDPKRVKLVMQVFKVNNAKTEGVAVEKFNTWVYFVRNLGSKISVNFEQVLAPLLQFCTGGNKLASSSTPTTPRFGIMSQPTSPAIPRINISSTPSNLVTFKVLQLKGMEVLARILGEPLKSTDYPRYNFSIDPFVVDIITSPLFFLKQSVILISCFRELVTSLGSEIPESLLLYTWQALIGHVHVAVDMTPKSDHRQMFSYFLSQFQVIACHDALSAHLVKMFEPVCGLPYKVLSSNVYSVGNGEGIMGTPALSLCEILLSPVLLSLAAEKESFMTLYGKLIDCGMNNPTGTLEFSHGVLDIIDRHVESLPTIELLWRLWSVIANRLLEHIIKTSEINQGDSLEYDFTCIYTALLLPVKHKIGSLVSQPVCKSLMKTWSDLYKCFVRESALVTTARDNVVCEDFMSKIINSLTDDELKEIGTIDFLVQILQVVVDSVNFSSLSASSTFNIGGTFSPGKRWLKHKQKPLENLHSFISLLTDLLTHSVDISDNGYNPNKKSPSISVAVNGLVDIVSTLVTHVSSSSIISNMFEKIAEPLSRLFLYSSNRNGNKLYTPSFYQKLEKLWLDISICLQSRYNSIYDSDFLHILSPLLIATFSHPRRPIKNQTILLWNSTFGRSSMLNYPDKLKVVLAKVKEKTPLSLPGWLSIDTTTIIDDTPASQSQFSQMDAPEPHLPGLPSPHKFHGSFLNKAVSPNVKKSPAKLPVMESRNVASAKKKLAIDGLTNNDYVVIKSSPKKSRILTEHQRESMKQKSVIPAMYNNLDQSQSQDISMMSQFQQDTQPDLVVSSTDSEVIVIPSSQSESSQSKEMSEQSQAQNEDSEAEPEITFKQPIKTRRRSVRFSWDADDEKVQDKTQGSGSVAKNNTDISVKSESLSSSSASLKQNLEGAVGIMDQTFESVSNKSSSSSLENKENKIDIFDSSESVLVKNNSQDSDSQSINNSPQTVFSQIRSFSQSPQRSRLPSPKRKSNSQEIRSSSRSPKRKSISASYNFSLDKWVVKSPSKSLASGDDLKANDSISSQVLVEDTQSPTKFKDASAKSDSGSKVTPNRNLFDANKPSMVAESPEIVPDSPELSAVVKVHKLTDSDIKKYSQENAFECSMDENMQNSEMFAFSENKVNSSQGFETASKSQSLGFFSQEKTLSQESSQAIPSTDDSVRGISGILTAEQKEQLNDCPSTETEDSIFSAATQSQSILRTEPSSVVHDVDMAEEISADNNMKYDPTTTNTLKDTISQETTVLENDEDDQTPQSSQSSESESSQCDGSYDPTKISTLNEDNAKKKRKQATPKKSPLSITPRRTPRRHKKRRHSNCDCCSAEEDADRSTLKSISEEKNENESQSKNDKTTEISQDEEKLKETINPDINKLEGEQDPSNLVSDSRKDEFTEDLISETMEAAEQTPEGKTTCKEIRRKSTTKEKLAVAKRRSAKLSEEGNKSRKQLDENSDANTTVDKEEGEANIETCLPDPEIKQEMSDTNSNNNSGLGKDLPVAPCENLSDLLVDSQISCSQITEDSKASSQESMTFSASASKDFPNRSTRSASKRKNRKTCSPKTNRLRSSGLVIQTRTLRDGKKITLAKLSPVAKRVRKRAKKNRSVSESDAGNEAEKAFSDTESEMSEKSEIANVDSARNVSKTDSQKQNDSISDNQVNDVFGELINSNIKQTSNDSKQDKIFDKITVMGDADKSDETLDKSDNIKIDNVKLIETESKDKSADITSIDEQIIKVSKTLVNPVLKDSVDGEKVSRDAKEKAGMLSPIPQEETPKKFKGSKKRSLSGLVNSDSKVIGLNRLGFKSRGFNIVRRSILQQRNMSDDQSKTSIFKTNSLSPSRSFSSITASPSTSILKRRLSVTDIQSNSPSPPAKQRRVSFATPIVEGKSPVKYQEVSNMPPSPLITNSFTQLTCSGNKYLVGSPSYRKKKSRMEKEIEDSESQTSQSQPFKCTDESELKVHGPAFPEFIDCDEPVEKILPQLTSSLWSRGLVQLIRSNVKNIISVGDLCRLSEYEINNLPIRQPKLPTLQKALSTLEYKKNKDTVIAEKDNECVEEENVSMTYSLPTVVEDEECDEELPSADEALQKLADATPQVEDCDADDALKLSQSSDSDQSTKSLQLNIEDQSHSSATIPNLSALEPDNLLDIVKEISQSGVFDNLNDIRTGTLFQVHQHLTSFTNKVVAAIQSKCQSPSNTQE</sequence>
<name>A0AAN8IXY7_PATCE</name>
<comment type="subcellular location">
    <subcellularLocation>
        <location evidence="2">Chromosome</location>
        <location evidence="2">Telomere</location>
    </subcellularLocation>
    <subcellularLocation>
        <location evidence="1">Nucleus</location>
    </subcellularLocation>
</comment>
<dbReference type="GO" id="GO:0000723">
    <property type="term" value="P:telomere maintenance"/>
    <property type="evidence" value="ECO:0007669"/>
    <property type="project" value="TreeGrafter"/>
</dbReference>
<evidence type="ECO:0000313" key="10">
    <source>
        <dbReference type="Proteomes" id="UP001347796"/>
    </source>
</evidence>
<feature type="compositionally biased region" description="Polar residues" evidence="7">
    <location>
        <begin position="1493"/>
        <end position="1507"/>
    </location>
</feature>
<evidence type="ECO:0000256" key="1">
    <source>
        <dbReference type="ARBA" id="ARBA00004123"/>
    </source>
</evidence>